<evidence type="ECO:0000256" key="4">
    <source>
        <dbReference type="SAM" id="Coils"/>
    </source>
</evidence>
<feature type="compositionally biased region" description="Low complexity" evidence="5">
    <location>
        <begin position="261"/>
        <end position="279"/>
    </location>
</feature>
<protein>
    <submittedName>
        <fullName evidence="7">Suppressor of glycerol defect</fullName>
    </submittedName>
</protein>
<dbReference type="Pfam" id="PF02854">
    <property type="entry name" value="MIF4G"/>
    <property type="match status" value="1"/>
</dbReference>
<gene>
    <name evidence="7" type="primary">SGD1</name>
    <name evidence="7" type="ORF">EHS25_009419</name>
</gene>
<dbReference type="InterPro" id="IPR003891">
    <property type="entry name" value="Initiation_fac_eIF4g_MI"/>
</dbReference>
<dbReference type="EMBL" id="RSCD01000007">
    <property type="protein sequence ID" value="RSH92048.1"/>
    <property type="molecule type" value="Genomic_DNA"/>
</dbReference>
<comment type="subcellular location">
    <subcellularLocation>
        <location evidence="1">Nucleus</location>
        <location evidence="1">Nucleolus</location>
    </subcellularLocation>
</comment>
<feature type="coiled-coil region" evidence="4">
    <location>
        <begin position="291"/>
        <end position="325"/>
    </location>
</feature>
<feature type="compositionally biased region" description="Basic and acidic residues" evidence="5">
    <location>
        <begin position="133"/>
        <end position="145"/>
    </location>
</feature>
<evidence type="ECO:0000256" key="3">
    <source>
        <dbReference type="ARBA" id="ARBA00023242"/>
    </source>
</evidence>
<feature type="compositionally biased region" description="Acidic residues" evidence="5">
    <location>
        <begin position="53"/>
        <end position="63"/>
    </location>
</feature>
<sequence>MSEVDETYGTSKHRRGPPTRKEIRKEARHGRRAGPSEPTNRQRKAQKQFETSSEPEEEQEEEEEGKRNPTKLEALARASAHAEASTMGKKRVRDDTETQNAKGKKKSKLPEISLPKSKAGDKEDDEIEWLEYMLRKEKGKGKQEEGSDDGLDDLLDFADLIGPGGKGLSHGINGNGIDEDDSADDEDEEWGDMAGEESSDQPEQSLDLGSSGGNESGDSGHGSEIDDDEESVEDDRDGSGTVVKEGPFNEPEASGSWHGISSPSRSDSSPVPASAPTPSKYVPPHLRAALLEEKALGNKQKAEERQKLERKAQGLLNKLSEANIESILGDIETLYRDHSRHDVTTTLTNLVIQMISSRSNLLDSFVVLYATLIGALHRTVGIEFGAHFVHTLVMRYHALSIGSSATSTLPANIYETPDASKESLNLLVLIAELYNAQVISAKLIYDLIRGFIESGSTEQGVLGEREVEGLLKVLKNCGPQLRSDDPASLKDIVTLVQDNIKGKESTMTIRARFMVDTLTNLKSGKSKSANADQGGEAAVRMKRFLGGLGRKRRLLAYEPLRVSLSDLLSADTRGKWWLVGAGWSGNPLAEREEAVAAQPKKSIKVKEEEEVLLEVARKQGMNTDVRRGVFVTLMTSEDYVHACDRLAQLRLTDVQQRELVRVALHCCGLEKTYNPYYTLILNHLCSASYDHRFTLQYALWDFLRGLDEGESGQSDAKARHRKTVNIAKAISYIIARGSMDLTVFKVRRELSDVLTAAGDRLYGTPIADHHLFDDSFKKSAFDPEPVEALFERTLSNYELAQGWAWLMQREMGKKGNVGAEAVGPVEGEVVKLGLGVARGVVAKAI</sequence>
<evidence type="ECO:0000313" key="7">
    <source>
        <dbReference type="EMBL" id="RSH92048.1"/>
    </source>
</evidence>
<feature type="domain" description="MI" evidence="6">
    <location>
        <begin position="624"/>
        <end position="749"/>
    </location>
</feature>
<evidence type="ECO:0000256" key="1">
    <source>
        <dbReference type="ARBA" id="ARBA00004604"/>
    </source>
</evidence>
<dbReference type="Pfam" id="PF02847">
    <property type="entry name" value="MA3"/>
    <property type="match status" value="1"/>
</dbReference>
<keyword evidence="3" id="KW-0539">Nucleus</keyword>
<dbReference type="Proteomes" id="UP000279259">
    <property type="component" value="Unassembled WGS sequence"/>
</dbReference>
<dbReference type="InterPro" id="IPR003890">
    <property type="entry name" value="MIF4G-like_typ-3"/>
</dbReference>
<comment type="caution">
    <text evidence="7">The sequence shown here is derived from an EMBL/GenBank/DDBJ whole genome shotgun (WGS) entry which is preliminary data.</text>
</comment>
<dbReference type="Gene3D" id="1.25.40.180">
    <property type="match status" value="1"/>
</dbReference>
<dbReference type="InterPro" id="IPR050781">
    <property type="entry name" value="CWC22_splicing_factor"/>
</dbReference>
<keyword evidence="8" id="KW-1185">Reference proteome</keyword>
<dbReference type="AlphaFoldDB" id="A0A427YLP5"/>
<dbReference type="GO" id="GO:0042274">
    <property type="term" value="P:ribosomal small subunit biogenesis"/>
    <property type="evidence" value="ECO:0007669"/>
    <property type="project" value="TreeGrafter"/>
</dbReference>
<accession>A0A427YLP5</accession>
<evidence type="ECO:0000259" key="6">
    <source>
        <dbReference type="PROSITE" id="PS51366"/>
    </source>
</evidence>
<feature type="compositionally biased region" description="Acidic residues" evidence="5">
    <location>
        <begin position="146"/>
        <end position="156"/>
    </location>
</feature>
<dbReference type="STRING" id="1890683.A0A427YLP5"/>
<dbReference type="GO" id="GO:0003723">
    <property type="term" value="F:RNA binding"/>
    <property type="evidence" value="ECO:0007669"/>
    <property type="project" value="InterPro"/>
</dbReference>
<dbReference type="PANTHER" id="PTHR18034">
    <property type="entry name" value="CELL CYCLE CONTROL PROTEIN CWF22-RELATED"/>
    <property type="match status" value="1"/>
</dbReference>
<evidence type="ECO:0000256" key="2">
    <source>
        <dbReference type="ARBA" id="ARBA00006856"/>
    </source>
</evidence>
<dbReference type="PROSITE" id="PS51366">
    <property type="entry name" value="MI"/>
    <property type="match status" value="1"/>
</dbReference>
<feature type="compositionally biased region" description="Low complexity" evidence="5">
    <location>
        <begin position="72"/>
        <end position="85"/>
    </location>
</feature>
<feature type="compositionally biased region" description="Acidic residues" evidence="5">
    <location>
        <begin position="225"/>
        <end position="236"/>
    </location>
</feature>
<dbReference type="SMART" id="SM00544">
    <property type="entry name" value="MA3"/>
    <property type="match status" value="1"/>
</dbReference>
<dbReference type="InterPro" id="IPR016024">
    <property type="entry name" value="ARM-type_fold"/>
</dbReference>
<feature type="region of interest" description="Disordered" evidence="5">
    <location>
        <begin position="1"/>
        <end position="282"/>
    </location>
</feature>
<feature type="compositionally biased region" description="Acidic residues" evidence="5">
    <location>
        <begin position="177"/>
        <end position="200"/>
    </location>
</feature>
<organism evidence="7 8">
    <name type="scientific">Saitozyma podzolica</name>
    <dbReference type="NCBI Taxonomy" id="1890683"/>
    <lineage>
        <taxon>Eukaryota</taxon>
        <taxon>Fungi</taxon>
        <taxon>Dikarya</taxon>
        <taxon>Basidiomycota</taxon>
        <taxon>Agaricomycotina</taxon>
        <taxon>Tremellomycetes</taxon>
        <taxon>Tremellales</taxon>
        <taxon>Trimorphomycetaceae</taxon>
        <taxon>Saitozyma</taxon>
    </lineage>
</organism>
<dbReference type="SMART" id="SM00543">
    <property type="entry name" value="MIF4G"/>
    <property type="match status" value="1"/>
</dbReference>
<dbReference type="GO" id="GO:0005730">
    <property type="term" value="C:nucleolus"/>
    <property type="evidence" value="ECO:0007669"/>
    <property type="project" value="UniProtKB-SubCell"/>
</dbReference>
<evidence type="ECO:0000313" key="8">
    <source>
        <dbReference type="Proteomes" id="UP000279259"/>
    </source>
</evidence>
<proteinExistence type="inferred from homology"/>
<evidence type="ECO:0000256" key="5">
    <source>
        <dbReference type="SAM" id="MobiDB-lite"/>
    </source>
</evidence>
<reference evidence="7 8" key="1">
    <citation type="submission" date="2018-11" db="EMBL/GenBank/DDBJ databases">
        <title>Genome sequence of Saitozyma podzolica DSM 27192.</title>
        <authorList>
            <person name="Aliyu H."/>
            <person name="Gorte O."/>
            <person name="Ochsenreither K."/>
        </authorList>
    </citation>
    <scope>NUCLEOTIDE SEQUENCE [LARGE SCALE GENOMIC DNA]</scope>
    <source>
        <strain evidence="7 8">DSM 27192</strain>
    </source>
</reference>
<name>A0A427YLP5_9TREE</name>
<comment type="similarity">
    <text evidence="2">Belongs to the CWC22 family.</text>
</comment>
<dbReference type="SUPFAM" id="SSF48371">
    <property type="entry name" value="ARM repeat"/>
    <property type="match status" value="1"/>
</dbReference>
<dbReference type="PANTHER" id="PTHR18034:SF4">
    <property type="entry name" value="NUCLEOLAR MIF4G DOMAIN-CONTAINING PROTEIN 1"/>
    <property type="match status" value="1"/>
</dbReference>
<keyword evidence="4" id="KW-0175">Coiled coil</keyword>
<dbReference type="OrthoDB" id="361797at2759"/>